<gene>
    <name evidence="1" type="ORF">GCM10009836_04740</name>
</gene>
<dbReference type="SUPFAM" id="SSF53383">
    <property type="entry name" value="PLP-dependent transferases"/>
    <property type="match status" value="1"/>
</dbReference>
<accession>A0ABN2MK57</accession>
<dbReference type="GO" id="GO:0008483">
    <property type="term" value="F:transaminase activity"/>
    <property type="evidence" value="ECO:0007669"/>
    <property type="project" value="UniProtKB-KW"/>
</dbReference>
<dbReference type="EMBL" id="BAAAQK010000002">
    <property type="protein sequence ID" value="GAA1829913.1"/>
    <property type="molecule type" value="Genomic_DNA"/>
</dbReference>
<dbReference type="RefSeq" id="WP_344411846.1">
    <property type="nucleotide sequence ID" value="NZ_BAAAQK010000002.1"/>
</dbReference>
<keyword evidence="1" id="KW-0808">Transferase</keyword>
<dbReference type="Gene3D" id="3.40.640.10">
    <property type="entry name" value="Type I PLP-dependent aspartate aminotransferase-like (Major domain)"/>
    <property type="match status" value="1"/>
</dbReference>
<dbReference type="PANTHER" id="PTHR43586">
    <property type="entry name" value="CYSTEINE DESULFURASE"/>
    <property type="match status" value="1"/>
</dbReference>
<organism evidence="1 2">
    <name type="scientific">Pseudonocardia ailaonensis</name>
    <dbReference type="NCBI Taxonomy" id="367279"/>
    <lineage>
        <taxon>Bacteria</taxon>
        <taxon>Bacillati</taxon>
        <taxon>Actinomycetota</taxon>
        <taxon>Actinomycetes</taxon>
        <taxon>Pseudonocardiales</taxon>
        <taxon>Pseudonocardiaceae</taxon>
        <taxon>Pseudonocardia</taxon>
    </lineage>
</organism>
<dbReference type="Proteomes" id="UP001500449">
    <property type="component" value="Unassembled WGS sequence"/>
</dbReference>
<keyword evidence="1" id="KW-0032">Aminotransferase</keyword>
<name>A0ABN2MK57_9PSEU</name>
<evidence type="ECO:0000313" key="1">
    <source>
        <dbReference type="EMBL" id="GAA1829913.1"/>
    </source>
</evidence>
<evidence type="ECO:0000313" key="2">
    <source>
        <dbReference type="Proteomes" id="UP001500449"/>
    </source>
</evidence>
<dbReference type="InterPro" id="IPR015424">
    <property type="entry name" value="PyrdxlP-dep_Trfase"/>
</dbReference>
<dbReference type="InterPro" id="IPR015422">
    <property type="entry name" value="PyrdxlP-dep_Trfase_small"/>
</dbReference>
<dbReference type="Gene3D" id="3.90.1150.10">
    <property type="entry name" value="Aspartate Aminotransferase, domain 1"/>
    <property type="match status" value="1"/>
</dbReference>
<reference evidence="1 2" key="1">
    <citation type="journal article" date="2019" name="Int. J. Syst. Evol. Microbiol.">
        <title>The Global Catalogue of Microorganisms (GCM) 10K type strain sequencing project: providing services to taxonomists for standard genome sequencing and annotation.</title>
        <authorList>
            <consortium name="The Broad Institute Genomics Platform"/>
            <consortium name="The Broad Institute Genome Sequencing Center for Infectious Disease"/>
            <person name="Wu L."/>
            <person name="Ma J."/>
        </authorList>
    </citation>
    <scope>NUCLEOTIDE SEQUENCE [LARGE SCALE GENOMIC DNA]</scope>
    <source>
        <strain evidence="1 2">JCM 16009</strain>
    </source>
</reference>
<dbReference type="InterPro" id="IPR015421">
    <property type="entry name" value="PyrdxlP-dep_Trfase_major"/>
</dbReference>
<keyword evidence="2" id="KW-1185">Reference proteome</keyword>
<comment type="caution">
    <text evidence="1">The sequence shown here is derived from an EMBL/GenBank/DDBJ whole genome shotgun (WGS) entry which is preliminary data.</text>
</comment>
<proteinExistence type="predicted"/>
<dbReference type="PANTHER" id="PTHR43586:SF21">
    <property type="entry name" value="PYRIDOXAL PHOSPHATE (PLP)-DEPENDENT ASPARTATE AMINOTRANSFERASE SUPERFAMILY"/>
    <property type="match status" value="1"/>
</dbReference>
<sequence length="339" mass="34849">MREAREAFGRIFEVPAGYLNTASVGVPTTATADAVAVALDAWRHGTGRATDFDGVVAAARAAFGTLVGVPAGRVAVGGSVSPLVGLVAAAVPDGARVAVPVGEFSSVSYPFAVQGRGITVTEVPPAELADADADWIAVSVVQSLDGRIADLDGLRAARGRGTRVLLDVTQAAGWLPLALDWADAVVGACYKWLFAPRGAAWMAVHPDLDLVPHAANWYAAADPWGSTTGLPPVLPDEARRLDASPAWYCHVGAADSLGWLAGLDLTAVHRHCGGLADRVRDGLGIAPTGSAIVHVDRPDAAERLTAAGLAVTARGGGARMSFALYNSDDDADRALKALL</sequence>
<protein>
    <submittedName>
        <fullName evidence="1">Aminotransferase class V-fold PLP-dependent enzyme</fullName>
    </submittedName>
</protein>